<dbReference type="PRINTS" id="PR00412">
    <property type="entry name" value="EPOXHYDRLASE"/>
</dbReference>
<dbReference type="PANTHER" id="PTHR43689">
    <property type="entry name" value="HYDROLASE"/>
    <property type="match status" value="1"/>
</dbReference>
<name>A0ABC8RLM6_9AQUA</name>
<dbReference type="Proteomes" id="UP001642360">
    <property type="component" value="Unassembled WGS sequence"/>
</dbReference>
<dbReference type="Pfam" id="PF12697">
    <property type="entry name" value="Abhydrolase_6"/>
    <property type="match status" value="1"/>
</dbReference>
<dbReference type="EMBL" id="CAUOFW020001513">
    <property type="protein sequence ID" value="CAK9145878.1"/>
    <property type="molecule type" value="Genomic_DNA"/>
</dbReference>
<keyword evidence="3" id="KW-1185">Reference proteome</keyword>
<dbReference type="SUPFAM" id="SSF53474">
    <property type="entry name" value="alpha/beta-Hydrolases"/>
    <property type="match status" value="1"/>
</dbReference>
<gene>
    <name evidence="2" type="ORF">ILEXP_LOCUS13695</name>
</gene>
<dbReference type="InterPro" id="IPR000073">
    <property type="entry name" value="AB_hydrolase_1"/>
</dbReference>
<protein>
    <recommendedName>
        <fullName evidence="1">AB hydrolase-1 domain-containing protein</fullName>
    </recommendedName>
</protein>
<sequence length="483" mass="53297">MSSYGLYQPFFLIACTESTKLLHNQNPIVLQRRRLCLSYKKNSHQFVPKAASTSVGGSGADYSEQLLGATPKQKKQRIAGVDQDELKDPLVLADPDSCFCEFKGVQIHHKVCNAESPAQDSLQDEISSRFPDQTKKVGLPMILLHGFGASVFSWDRVMKPLAQVTGSKVLAFDRPAFGLTSRDSFEHSSPGSGDAKPLNPYSMIFSVLITIYFINSLAAEKAILVGHSAGSLIAVQTYFEAPERIAALVLVAPAILGPLALRKPVKENQYGRENLIQEDRSNSNIHGSPITRFFSILSKVSKHIVQATMHLAKGMADMLSSLYKKALSAFLRSAIGVMLVRMVIDRFGIPAIRNSWFDSKQVTDHVLRGYTKPLRVKGWDRALVEFTAAMLADPMSETKPPLTKRLHEISCPVLIVTGDSDRLVPPWNSKRLSQAIPGSVLEVIKDCGHLPQEERPEEFVSVVEEFLQRIFGGLEVQSLQPAA</sequence>
<comment type="caution">
    <text evidence="2">The sequence shown here is derived from an EMBL/GenBank/DDBJ whole genome shotgun (WGS) entry which is preliminary data.</text>
</comment>
<accession>A0ABC8RLM6</accession>
<dbReference type="Gene3D" id="3.40.50.1820">
    <property type="entry name" value="alpha/beta hydrolase"/>
    <property type="match status" value="1"/>
</dbReference>
<organism evidence="2 3">
    <name type="scientific">Ilex paraguariensis</name>
    <name type="common">yerba mate</name>
    <dbReference type="NCBI Taxonomy" id="185542"/>
    <lineage>
        <taxon>Eukaryota</taxon>
        <taxon>Viridiplantae</taxon>
        <taxon>Streptophyta</taxon>
        <taxon>Embryophyta</taxon>
        <taxon>Tracheophyta</taxon>
        <taxon>Spermatophyta</taxon>
        <taxon>Magnoliopsida</taxon>
        <taxon>eudicotyledons</taxon>
        <taxon>Gunneridae</taxon>
        <taxon>Pentapetalae</taxon>
        <taxon>asterids</taxon>
        <taxon>campanulids</taxon>
        <taxon>Aquifoliales</taxon>
        <taxon>Aquifoliaceae</taxon>
        <taxon>Ilex</taxon>
    </lineage>
</organism>
<evidence type="ECO:0000259" key="1">
    <source>
        <dbReference type="Pfam" id="PF12697"/>
    </source>
</evidence>
<dbReference type="GO" id="GO:0016787">
    <property type="term" value="F:hydrolase activity"/>
    <property type="evidence" value="ECO:0007669"/>
    <property type="project" value="UniProtKB-ARBA"/>
</dbReference>
<reference evidence="2 3" key="1">
    <citation type="submission" date="2024-02" db="EMBL/GenBank/DDBJ databases">
        <authorList>
            <person name="Vignale AGUSTIN F."/>
            <person name="Sosa J E."/>
            <person name="Modenutti C."/>
        </authorList>
    </citation>
    <scope>NUCLEOTIDE SEQUENCE [LARGE SCALE GENOMIC DNA]</scope>
</reference>
<evidence type="ECO:0000313" key="2">
    <source>
        <dbReference type="EMBL" id="CAK9145878.1"/>
    </source>
</evidence>
<dbReference type="AlphaFoldDB" id="A0ABC8RLM6"/>
<feature type="domain" description="AB hydrolase-1" evidence="1">
    <location>
        <begin position="142"/>
        <end position="461"/>
    </location>
</feature>
<proteinExistence type="predicted"/>
<evidence type="ECO:0000313" key="3">
    <source>
        <dbReference type="Proteomes" id="UP001642360"/>
    </source>
</evidence>
<dbReference type="InterPro" id="IPR000639">
    <property type="entry name" value="Epox_hydrolase-like"/>
</dbReference>
<dbReference type="PANTHER" id="PTHR43689:SF1">
    <property type="entry name" value="ALPHA_BETA-HYDROLASES SUPERFAMILY PROTEIN"/>
    <property type="match status" value="1"/>
</dbReference>
<dbReference type="InterPro" id="IPR029058">
    <property type="entry name" value="AB_hydrolase_fold"/>
</dbReference>